<evidence type="ECO:0000256" key="4">
    <source>
        <dbReference type="PROSITE-ProRule" id="PRU00146"/>
    </source>
</evidence>
<dbReference type="PANTHER" id="PTHR13793">
    <property type="entry name" value="PHD FINGER PROTEINS"/>
    <property type="match status" value="1"/>
</dbReference>
<dbReference type="PANTHER" id="PTHR13793:SF148">
    <property type="entry name" value="RING_FYVE_PHD ZINC FINGER SUPERFAMILY PROTEIN"/>
    <property type="match status" value="1"/>
</dbReference>
<dbReference type="SUPFAM" id="SSF57903">
    <property type="entry name" value="FYVE/PHD zinc finger"/>
    <property type="match status" value="1"/>
</dbReference>
<dbReference type="InterPro" id="IPR013083">
    <property type="entry name" value="Znf_RING/FYVE/PHD"/>
</dbReference>
<dbReference type="InterPro" id="IPR050701">
    <property type="entry name" value="Histone_Mod_Regulator"/>
</dbReference>
<dbReference type="InterPro" id="IPR019787">
    <property type="entry name" value="Znf_PHD-finger"/>
</dbReference>
<dbReference type="AlphaFoldDB" id="A0AAV5MDX4"/>
<feature type="domain" description="PHD-type" evidence="7">
    <location>
        <begin position="248"/>
        <end position="359"/>
    </location>
</feature>
<feature type="region of interest" description="Disordered" evidence="5">
    <location>
        <begin position="18"/>
        <end position="49"/>
    </location>
</feature>
<feature type="domain" description="PHD-type" evidence="6">
    <location>
        <begin position="184"/>
        <end position="237"/>
    </location>
</feature>
<dbReference type="CDD" id="cd15492">
    <property type="entry name" value="PHD_BRPF_JADE_like"/>
    <property type="match status" value="1"/>
</dbReference>
<proteinExistence type="predicted"/>
<organism evidence="8 9">
    <name type="scientific">Rubroshorea leprosula</name>
    <dbReference type="NCBI Taxonomy" id="152421"/>
    <lineage>
        <taxon>Eukaryota</taxon>
        <taxon>Viridiplantae</taxon>
        <taxon>Streptophyta</taxon>
        <taxon>Embryophyta</taxon>
        <taxon>Tracheophyta</taxon>
        <taxon>Spermatophyta</taxon>
        <taxon>Magnoliopsida</taxon>
        <taxon>eudicotyledons</taxon>
        <taxon>Gunneridae</taxon>
        <taxon>Pentapetalae</taxon>
        <taxon>rosids</taxon>
        <taxon>malvids</taxon>
        <taxon>Malvales</taxon>
        <taxon>Dipterocarpaceae</taxon>
        <taxon>Rubroshorea</taxon>
    </lineage>
</organism>
<reference evidence="8 9" key="1">
    <citation type="journal article" date="2021" name="Commun. Biol.">
        <title>The genome of Shorea leprosula (Dipterocarpaceae) highlights the ecological relevance of drought in aseasonal tropical rainforests.</title>
        <authorList>
            <person name="Ng K.K.S."/>
            <person name="Kobayashi M.J."/>
            <person name="Fawcett J.A."/>
            <person name="Hatakeyama M."/>
            <person name="Paape T."/>
            <person name="Ng C.H."/>
            <person name="Ang C.C."/>
            <person name="Tnah L.H."/>
            <person name="Lee C.T."/>
            <person name="Nishiyama T."/>
            <person name="Sese J."/>
            <person name="O'Brien M.J."/>
            <person name="Copetti D."/>
            <person name="Mohd Noor M.I."/>
            <person name="Ong R.C."/>
            <person name="Putra M."/>
            <person name="Sireger I.Z."/>
            <person name="Indrioko S."/>
            <person name="Kosugi Y."/>
            <person name="Izuno A."/>
            <person name="Isagi Y."/>
            <person name="Lee S.L."/>
            <person name="Shimizu K.K."/>
        </authorList>
    </citation>
    <scope>NUCLEOTIDE SEQUENCE [LARGE SCALE GENOMIC DNA]</scope>
    <source>
        <strain evidence="8">214</strain>
    </source>
</reference>
<evidence type="ECO:0000313" key="9">
    <source>
        <dbReference type="Proteomes" id="UP001054252"/>
    </source>
</evidence>
<feature type="compositionally biased region" description="Basic and acidic residues" evidence="5">
    <location>
        <begin position="139"/>
        <end position="166"/>
    </location>
</feature>
<keyword evidence="1" id="KW-0479">Metal-binding</keyword>
<accession>A0AAV5MDX4</accession>
<dbReference type="SMART" id="SM00249">
    <property type="entry name" value="PHD"/>
    <property type="match status" value="2"/>
</dbReference>
<dbReference type="GO" id="GO:0008270">
    <property type="term" value="F:zinc ion binding"/>
    <property type="evidence" value="ECO:0007669"/>
    <property type="project" value="UniProtKB-KW"/>
</dbReference>
<dbReference type="CDD" id="cd15571">
    <property type="entry name" value="ePHD"/>
    <property type="match status" value="1"/>
</dbReference>
<evidence type="ECO:0000259" key="7">
    <source>
        <dbReference type="PROSITE" id="PS51805"/>
    </source>
</evidence>
<dbReference type="InterPro" id="IPR001965">
    <property type="entry name" value="Znf_PHD"/>
</dbReference>
<feature type="region of interest" description="Disordered" evidence="5">
    <location>
        <begin position="70"/>
        <end position="182"/>
    </location>
</feature>
<keyword evidence="2 4" id="KW-0863">Zinc-finger</keyword>
<evidence type="ECO:0000256" key="3">
    <source>
        <dbReference type="ARBA" id="ARBA00022833"/>
    </source>
</evidence>
<dbReference type="GO" id="GO:0006357">
    <property type="term" value="P:regulation of transcription by RNA polymerase II"/>
    <property type="evidence" value="ECO:0007669"/>
    <property type="project" value="TreeGrafter"/>
</dbReference>
<dbReference type="InterPro" id="IPR034732">
    <property type="entry name" value="EPHD"/>
</dbReference>
<evidence type="ECO:0000256" key="5">
    <source>
        <dbReference type="SAM" id="MobiDB-lite"/>
    </source>
</evidence>
<keyword evidence="3" id="KW-0862">Zinc</keyword>
<feature type="compositionally biased region" description="Polar residues" evidence="5">
    <location>
        <begin position="18"/>
        <end position="31"/>
    </location>
</feature>
<dbReference type="Proteomes" id="UP001054252">
    <property type="component" value="Unassembled WGS sequence"/>
</dbReference>
<evidence type="ECO:0000256" key="1">
    <source>
        <dbReference type="ARBA" id="ARBA00022723"/>
    </source>
</evidence>
<dbReference type="Pfam" id="PF13832">
    <property type="entry name" value="zf-HC5HC2H_2"/>
    <property type="match status" value="1"/>
</dbReference>
<gene>
    <name evidence="8" type="ORF">SLEP1_g54749</name>
</gene>
<feature type="compositionally biased region" description="Acidic residues" evidence="5">
    <location>
        <begin position="173"/>
        <end position="182"/>
    </location>
</feature>
<dbReference type="GO" id="GO:0005634">
    <property type="term" value="C:nucleus"/>
    <property type="evidence" value="ECO:0007669"/>
    <property type="project" value="UniProtKB-ARBA"/>
</dbReference>
<keyword evidence="9" id="KW-1185">Reference proteome</keyword>
<name>A0AAV5MDX4_9ROSI</name>
<comment type="caution">
    <text evidence="8">The sequence shown here is derived from an EMBL/GenBank/DDBJ whole genome shotgun (WGS) entry which is preliminary data.</text>
</comment>
<sequence length="381" mass="42574">MDADFQDLPPLKRFRLLQQRQESDATGSVSSCLPAKKRKESRDLPVPDAAVRTYCLPAKKRVWAIQPDWISGKPLSPLDLNVEYKEEEEEEKRKIPPPMSTKEGIGSNGGDDKQNESSLVSEKNPSIGEGNQEEEEIGEKESKETPILRDSEADQESKFGLVKEQDASIDAGNGEDEEEEEDDGIICAICQSTDGDPSDPIVFCDGCDLMVHATCYGNPLVRTIPEGEWFCAQCLASKSSPVEKKKRTFSCCLCPNSSGAMKPTNDAQWAHVLCAVYVPEVFFRDPEGREGIDCSKVPKRRWADKCYICKNRSGCVIECSEPKCPLWFHVTCGLNNDLSFEYREGKKGAVVAGFCQSHTELWKKQQQTGKFKIVARDENRK</sequence>
<dbReference type="PROSITE" id="PS51805">
    <property type="entry name" value="EPHD"/>
    <property type="match status" value="1"/>
</dbReference>
<protein>
    <recommendedName>
        <fullName evidence="10">Protein Jade-1</fullName>
    </recommendedName>
</protein>
<dbReference type="InterPro" id="IPR011011">
    <property type="entry name" value="Znf_FYVE_PHD"/>
</dbReference>
<evidence type="ECO:0000313" key="8">
    <source>
        <dbReference type="EMBL" id="GKV47899.1"/>
    </source>
</evidence>
<dbReference type="EMBL" id="BPVZ01000239">
    <property type="protein sequence ID" value="GKV47899.1"/>
    <property type="molecule type" value="Genomic_DNA"/>
</dbReference>
<dbReference type="PROSITE" id="PS50016">
    <property type="entry name" value="ZF_PHD_2"/>
    <property type="match status" value="1"/>
</dbReference>
<dbReference type="Pfam" id="PF00628">
    <property type="entry name" value="PHD"/>
    <property type="match status" value="1"/>
</dbReference>
<evidence type="ECO:0000256" key="2">
    <source>
        <dbReference type="ARBA" id="ARBA00022771"/>
    </source>
</evidence>
<evidence type="ECO:0000259" key="6">
    <source>
        <dbReference type="PROSITE" id="PS50016"/>
    </source>
</evidence>
<evidence type="ECO:0008006" key="10">
    <source>
        <dbReference type="Google" id="ProtNLM"/>
    </source>
</evidence>
<dbReference type="Gene3D" id="3.30.40.10">
    <property type="entry name" value="Zinc/RING finger domain, C3HC4 (zinc finger)"/>
    <property type="match status" value="2"/>
</dbReference>